<dbReference type="EMBL" id="LN679998">
    <property type="protein sequence ID" value="CEJ72474.1"/>
    <property type="molecule type" value="Genomic_DNA"/>
</dbReference>
<dbReference type="InterPro" id="IPR023883">
    <property type="entry name" value="CHP03980_redox-disulphide"/>
</dbReference>
<sequence length="60" mass="6652">MITKDTIIADIIKMRPDAAEILMSYGMGCIGCPSAQMERLEQACEIHGLDLEEVLNKLNN</sequence>
<keyword evidence="3" id="KW-1185">Reference proteome</keyword>
<dbReference type="PANTHER" id="PTHR39341:SF1">
    <property type="entry name" value="DUF1858 DOMAIN-CONTAINING PROTEIN"/>
    <property type="match status" value="1"/>
</dbReference>
<organism evidence="2 3">
    <name type="scientific">Paraclostridium sordellii</name>
    <name type="common">Clostridium sordellii</name>
    <dbReference type="NCBI Taxonomy" id="1505"/>
    <lineage>
        <taxon>Bacteria</taxon>
        <taxon>Bacillati</taxon>
        <taxon>Bacillota</taxon>
        <taxon>Clostridia</taxon>
        <taxon>Peptostreptococcales</taxon>
        <taxon>Peptostreptococcaceae</taxon>
        <taxon>Paraclostridium</taxon>
    </lineage>
</organism>
<evidence type="ECO:0000259" key="1">
    <source>
        <dbReference type="Pfam" id="PF08984"/>
    </source>
</evidence>
<dbReference type="Gene3D" id="1.10.3910.10">
    <property type="entry name" value="SP0561-like"/>
    <property type="match status" value="1"/>
</dbReference>
<evidence type="ECO:0000313" key="2">
    <source>
        <dbReference type="EMBL" id="CEJ72474.1"/>
    </source>
</evidence>
<accession>A0ABM9RKI9</accession>
<gene>
    <name evidence="2" type="ORF">ATCC9714_03621</name>
</gene>
<dbReference type="NCBIfam" id="TIGR03980">
    <property type="entry name" value="prismane_assoc"/>
    <property type="match status" value="1"/>
</dbReference>
<dbReference type="InterPro" id="IPR015077">
    <property type="entry name" value="DUF1858"/>
</dbReference>
<evidence type="ECO:0000313" key="3">
    <source>
        <dbReference type="Proteomes" id="UP000032811"/>
    </source>
</evidence>
<dbReference type="PANTHER" id="PTHR39341">
    <property type="entry name" value="BSL7085 PROTEIN"/>
    <property type="match status" value="1"/>
</dbReference>
<dbReference type="Pfam" id="PF08984">
    <property type="entry name" value="DUF1858"/>
    <property type="match status" value="1"/>
</dbReference>
<protein>
    <submittedName>
        <fullName evidence="2">Hybrid cluster-associated redox disulfidedomain protein</fullName>
    </submittedName>
</protein>
<dbReference type="SUPFAM" id="SSF140683">
    <property type="entry name" value="SP0561-like"/>
    <property type="match status" value="1"/>
</dbReference>
<dbReference type="RefSeq" id="WP_021130060.1">
    <property type="nucleotide sequence ID" value="NZ_CDLJ01000020.1"/>
</dbReference>
<dbReference type="Proteomes" id="UP000032811">
    <property type="component" value="Chromosome 1"/>
</dbReference>
<feature type="domain" description="DUF1858" evidence="1">
    <location>
        <begin position="2"/>
        <end position="54"/>
    </location>
</feature>
<proteinExistence type="predicted"/>
<name>A0ABM9RKI9_PARSO</name>
<dbReference type="InterPro" id="IPR038062">
    <property type="entry name" value="ScdA-like_N_sf"/>
</dbReference>
<dbReference type="GeneID" id="97536235"/>
<reference evidence="2 3" key="1">
    <citation type="submission" date="2014-11" db="EMBL/GenBank/DDBJ databases">
        <authorList>
            <person name="Aslett M.A."/>
            <person name="De Silva N."/>
        </authorList>
    </citation>
    <scope>NUCLEOTIDE SEQUENCE [LARGE SCALE GENOMIC DNA]</scope>
    <source>
        <strain evidence="2 3">ATCC9714</strain>
    </source>
</reference>